<keyword evidence="6" id="KW-1185">Reference proteome</keyword>
<dbReference type="SUPFAM" id="SSF48452">
    <property type="entry name" value="TPR-like"/>
    <property type="match status" value="1"/>
</dbReference>
<dbReference type="Ensembl" id="ENSECRT00000016375.1">
    <property type="protein sequence ID" value="ENSECRP00000016089.1"/>
    <property type="gene ID" value="ENSECRG00000010737.1"/>
</dbReference>
<dbReference type="PANTHER" id="PTHR16263">
    <property type="entry name" value="TETRATRICOPEPTIDE REPEAT PROTEIN 38"/>
    <property type="match status" value="1"/>
</dbReference>
<dbReference type="Proteomes" id="UP000694620">
    <property type="component" value="Chromosome 1"/>
</dbReference>
<evidence type="ECO:0000313" key="5">
    <source>
        <dbReference type="Ensembl" id="ENSECRP00000016089.1"/>
    </source>
</evidence>
<evidence type="ECO:0000256" key="2">
    <source>
        <dbReference type="ARBA" id="ARBA00019992"/>
    </source>
</evidence>
<sequence length="468" mass="53181">MPFPYAFRDCKAWESDGLTLSTTSNEACKLYDAALTQSIAWYKDETIGGLPDCLSKMLKEDPDFVMGHVLANGLELMGTARSALKDKSFSATFDNIVQLSKKQTITEREQLHVSALDFFAKGSFPKACSIWEKILVDYPTDLMALRFAYVAYFCMGYQPQLRDCVARVLPHWGPHSPLYGYLKGMHGFGLVETNFYDRAEKEAKEALALNPGDAWSVHCMAHVHEMRSDIDKGIKFMEETENNWKNCDVIACHNYWHWALYLIDKGDYEAALKIYDDKIYPGCLSFGAILDYTDSSSFLCRMEMEGVEVADRWKDVSRLTKKHVEDHVLLFNDFHFLLAALRGKDDESATLLMNTLEECVKSPGENHNYTLGKELGIPLCKAVIEYESGNYSKAVELLHPIRYQIVLIGGSNAQRDVLNQYLIHAAMKSDNKSHKKLARCLLLEQENLKPKSCLIQRLKKKADDQLAN</sequence>
<dbReference type="RefSeq" id="XP_028666095.1">
    <property type="nucleotide sequence ID" value="XM_028810262.2"/>
</dbReference>
<name>A0A8C4SKK7_ERPCA</name>
<accession>A0A8C4SKK7</accession>
<dbReference type="AlphaFoldDB" id="A0A8C4SKK7"/>
<gene>
    <name evidence="5" type="primary">LOC114658174</name>
</gene>
<keyword evidence="3" id="KW-0677">Repeat</keyword>
<dbReference type="InterPro" id="IPR011990">
    <property type="entry name" value="TPR-like_helical_dom_sf"/>
</dbReference>
<reference evidence="5" key="2">
    <citation type="submission" date="2025-08" db="UniProtKB">
        <authorList>
            <consortium name="Ensembl"/>
        </authorList>
    </citation>
    <scope>IDENTIFICATION</scope>
</reference>
<dbReference type="Gene3D" id="1.25.40.10">
    <property type="entry name" value="Tetratricopeptide repeat domain"/>
    <property type="match status" value="1"/>
</dbReference>
<proteinExistence type="inferred from homology"/>
<comment type="similarity">
    <text evidence="1">Belongs to the TTC38 family.</text>
</comment>
<keyword evidence="4" id="KW-0802">TPR repeat</keyword>
<dbReference type="GeneID" id="114658174"/>
<protein>
    <recommendedName>
        <fullName evidence="2">Tetratricopeptide repeat protein 38</fullName>
    </recommendedName>
</protein>
<evidence type="ECO:0000256" key="4">
    <source>
        <dbReference type="ARBA" id="ARBA00022803"/>
    </source>
</evidence>
<dbReference type="CDD" id="cd05804">
    <property type="entry name" value="StaR_like"/>
    <property type="match status" value="1"/>
</dbReference>
<dbReference type="InterPro" id="IPR033891">
    <property type="entry name" value="TTC38"/>
</dbReference>
<dbReference type="OrthoDB" id="1427555at2759"/>
<organism evidence="5 6">
    <name type="scientific">Erpetoichthys calabaricus</name>
    <name type="common">Rope fish</name>
    <name type="synonym">Calamoichthys calabaricus</name>
    <dbReference type="NCBI Taxonomy" id="27687"/>
    <lineage>
        <taxon>Eukaryota</taxon>
        <taxon>Metazoa</taxon>
        <taxon>Chordata</taxon>
        <taxon>Craniata</taxon>
        <taxon>Vertebrata</taxon>
        <taxon>Euteleostomi</taxon>
        <taxon>Actinopterygii</taxon>
        <taxon>Polypteriformes</taxon>
        <taxon>Polypteridae</taxon>
        <taxon>Erpetoichthys</taxon>
    </lineage>
</organism>
<evidence type="ECO:0000256" key="1">
    <source>
        <dbReference type="ARBA" id="ARBA00005857"/>
    </source>
</evidence>
<evidence type="ECO:0000313" key="6">
    <source>
        <dbReference type="Proteomes" id="UP000694620"/>
    </source>
</evidence>
<evidence type="ECO:0000256" key="3">
    <source>
        <dbReference type="ARBA" id="ARBA00022737"/>
    </source>
</evidence>
<reference evidence="5" key="3">
    <citation type="submission" date="2025-09" db="UniProtKB">
        <authorList>
            <consortium name="Ensembl"/>
        </authorList>
    </citation>
    <scope>IDENTIFICATION</scope>
</reference>
<dbReference type="PANTHER" id="PTHR16263:SF4">
    <property type="entry name" value="TETRATRICOPEPTIDE REPEAT PROTEIN 38"/>
    <property type="match status" value="1"/>
</dbReference>
<reference evidence="5" key="1">
    <citation type="submission" date="2021-06" db="EMBL/GenBank/DDBJ databases">
        <authorList>
            <consortium name="Wellcome Sanger Institute Data Sharing"/>
        </authorList>
    </citation>
    <scope>NUCLEOTIDE SEQUENCE [LARGE SCALE GENOMIC DNA]</scope>
</reference>
<dbReference type="GeneTree" id="ENSGT00390000002669"/>